<evidence type="ECO:0000256" key="2">
    <source>
        <dbReference type="SAM" id="SignalP"/>
    </source>
</evidence>
<reference evidence="4" key="1">
    <citation type="submission" date="2013-09" db="EMBL/GenBank/DDBJ databases">
        <title>Corchorus olitorius genome sequencing.</title>
        <authorList>
            <person name="Alam M."/>
            <person name="Haque M.S."/>
            <person name="Islam M.S."/>
            <person name="Emdad E.M."/>
            <person name="Islam M.M."/>
            <person name="Ahmed B."/>
            <person name="Halim A."/>
            <person name="Hossen Q.M.M."/>
            <person name="Hossain M.Z."/>
            <person name="Ahmed R."/>
            <person name="Khan M.M."/>
            <person name="Islam R."/>
            <person name="Rashid M.M."/>
            <person name="Khan S.A."/>
            <person name="Rahman M.S."/>
            <person name="Alam M."/>
            <person name="Yahiya A.S."/>
            <person name="Khan M.S."/>
            <person name="Azam M.S."/>
            <person name="Haque T."/>
            <person name="Lashkar M.Z.H."/>
            <person name="Akhand A.I."/>
            <person name="Morshed G."/>
            <person name="Roy S."/>
            <person name="Uddin K.S."/>
            <person name="Rabeya T."/>
            <person name="Hossain A.S."/>
            <person name="Chowdhury A."/>
            <person name="Snigdha A.R."/>
            <person name="Mortoza M.S."/>
            <person name="Matin S.A."/>
            <person name="Hoque S.M.E."/>
            <person name="Islam M.K."/>
            <person name="Roy D.K."/>
            <person name="Haider R."/>
            <person name="Moosa M.M."/>
            <person name="Elias S.M."/>
            <person name="Hasan A.M."/>
            <person name="Jahan S."/>
            <person name="Shafiuddin M."/>
            <person name="Mahmood N."/>
            <person name="Shommy N.S."/>
        </authorList>
    </citation>
    <scope>NUCLEOTIDE SEQUENCE [LARGE SCALE GENOMIC DNA]</scope>
    <source>
        <strain evidence="4">cv. O-4</strain>
    </source>
</reference>
<dbReference type="AlphaFoldDB" id="A0A1R3HMI6"/>
<sequence>MLLLVILVSDLASLSPKDVSFSSKNLKTEPMRETRRQEPRQDSILKTLETLLGSRKQRQVKLNRPKTRRKLKRGVEFEVKPCEDHCRME</sequence>
<feature type="region of interest" description="Disordered" evidence="1">
    <location>
        <begin position="20"/>
        <end position="42"/>
    </location>
</feature>
<keyword evidence="4" id="KW-1185">Reference proteome</keyword>
<feature type="compositionally biased region" description="Basic and acidic residues" evidence="1">
    <location>
        <begin position="26"/>
        <end position="42"/>
    </location>
</feature>
<organism evidence="3 4">
    <name type="scientific">Corchorus olitorius</name>
    <dbReference type="NCBI Taxonomy" id="93759"/>
    <lineage>
        <taxon>Eukaryota</taxon>
        <taxon>Viridiplantae</taxon>
        <taxon>Streptophyta</taxon>
        <taxon>Embryophyta</taxon>
        <taxon>Tracheophyta</taxon>
        <taxon>Spermatophyta</taxon>
        <taxon>Magnoliopsida</taxon>
        <taxon>eudicotyledons</taxon>
        <taxon>Gunneridae</taxon>
        <taxon>Pentapetalae</taxon>
        <taxon>rosids</taxon>
        <taxon>malvids</taxon>
        <taxon>Malvales</taxon>
        <taxon>Malvaceae</taxon>
        <taxon>Grewioideae</taxon>
        <taxon>Apeibeae</taxon>
        <taxon>Corchorus</taxon>
    </lineage>
</organism>
<dbReference type="Proteomes" id="UP000187203">
    <property type="component" value="Unassembled WGS sequence"/>
</dbReference>
<gene>
    <name evidence="3" type="ORF">COLO4_28221</name>
</gene>
<keyword evidence="2" id="KW-0732">Signal</keyword>
<accession>A0A1R3HMI6</accession>
<name>A0A1R3HMI6_9ROSI</name>
<dbReference type="EMBL" id="AWUE01019791">
    <property type="protein sequence ID" value="OMO71480.1"/>
    <property type="molecule type" value="Genomic_DNA"/>
</dbReference>
<feature type="chain" id="PRO_5012842393" evidence="2">
    <location>
        <begin position="17"/>
        <end position="89"/>
    </location>
</feature>
<evidence type="ECO:0000313" key="4">
    <source>
        <dbReference type="Proteomes" id="UP000187203"/>
    </source>
</evidence>
<evidence type="ECO:0000256" key="1">
    <source>
        <dbReference type="SAM" id="MobiDB-lite"/>
    </source>
</evidence>
<comment type="caution">
    <text evidence="3">The sequence shown here is derived from an EMBL/GenBank/DDBJ whole genome shotgun (WGS) entry which is preliminary data.</text>
</comment>
<feature type="signal peptide" evidence="2">
    <location>
        <begin position="1"/>
        <end position="16"/>
    </location>
</feature>
<protein>
    <submittedName>
        <fullName evidence="3">Uncharacterized protein</fullName>
    </submittedName>
</protein>
<evidence type="ECO:0000313" key="3">
    <source>
        <dbReference type="EMBL" id="OMO71480.1"/>
    </source>
</evidence>
<proteinExistence type="predicted"/>